<dbReference type="GO" id="GO:0015108">
    <property type="term" value="F:chloride transmembrane transporter activity"/>
    <property type="evidence" value="ECO:0007669"/>
    <property type="project" value="InterPro"/>
</dbReference>
<comment type="subcellular location">
    <subcellularLocation>
        <location evidence="1">Membrane</location>
        <topology evidence="1">Multi-pass membrane protein</topology>
    </subcellularLocation>
</comment>
<accession>A0A3P1T6W4</accession>
<evidence type="ECO:0000256" key="2">
    <source>
        <dbReference type="ARBA" id="ARBA00022692"/>
    </source>
</evidence>
<feature type="transmembrane region" description="Helical" evidence="5">
    <location>
        <begin position="63"/>
        <end position="80"/>
    </location>
</feature>
<evidence type="ECO:0000313" key="7">
    <source>
        <dbReference type="Proteomes" id="UP000280819"/>
    </source>
</evidence>
<keyword evidence="4 5" id="KW-0472">Membrane</keyword>
<organism evidence="6 7">
    <name type="scientific">Arachnia propionica</name>
    <dbReference type="NCBI Taxonomy" id="1750"/>
    <lineage>
        <taxon>Bacteria</taxon>
        <taxon>Bacillati</taxon>
        <taxon>Actinomycetota</taxon>
        <taxon>Actinomycetes</taxon>
        <taxon>Propionibacteriales</taxon>
        <taxon>Propionibacteriaceae</taxon>
        <taxon>Arachnia</taxon>
    </lineage>
</organism>
<feature type="transmembrane region" description="Helical" evidence="5">
    <location>
        <begin position="24"/>
        <end position="43"/>
    </location>
</feature>
<gene>
    <name evidence="6" type="ORF">EII34_08280</name>
</gene>
<comment type="caution">
    <text evidence="6">The sequence shown here is derived from an EMBL/GenBank/DDBJ whole genome shotgun (WGS) entry which is preliminary data.</text>
</comment>
<dbReference type="AlphaFoldDB" id="A0A3P1T6W4"/>
<name>A0A3P1T6W4_9ACTN</name>
<evidence type="ECO:0000256" key="4">
    <source>
        <dbReference type="ARBA" id="ARBA00023136"/>
    </source>
</evidence>
<evidence type="ECO:0000256" key="5">
    <source>
        <dbReference type="SAM" id="Phobius"/>
    </source>
</evidence>
<evidence type="ECO:0000256" key="3">
    <source>
        <dbReference type="ARBA" id="ARBA00022989"/>
    </source>
</evidence>
<dbReference type="RefSeq" id="WP_124844690.1">
    <property type="nucleotide sequence ID" value="NZ_RQZG01000008.1"/>
</dbReference>
<dbReference type="OrthoDB" id="2729535at2"/>
<dbReference type="Pfam" id="PF00654">
    <property type="entry name" value="Voltage_CLC"/>
    <property type="match status" value="1"/>
</dbReference>
<reference evidence="6 7" key="1">
    <citation type="submission" date="2018-11" db="EMBL/GenBank/DDBJ databases">
        <title>Genomes From Bacteria Associated with the Canine Oral Cavity: a Test Case for Automated Genome-Based Taxonomic Assignment.</title>
        <authorList>
            <person name="Coil D.A."/>
            <person name="Jospin G."/>
            <person name="Darling A.E."/>
            <person name="Wallis C."/>
            <person name="Davis I.J."/>
            <person name="Harris S."/>
            <person name="Eisen J.A."/>
            <person name="Holcombe L.J."/>
            <person name="O'Flynn C."/>
        </authorList>
    </citation>
    <scope>NUCLEOTIDE SEQUENCE [LARGE SCALE GENOMIC DNA]</scope>
    <source>
        <strain evidence="6 7">OH887_COT-365</strain>
    </source>
</reference>
<evidence type="ECO:0000313" key="6">
    <source>
        <dbReference type="EMBL" id="RRD04915.1"/>
    </source>
</evidence>
<protein>
    <recommendedName>
        <fullName evidence="8">Chloride channel protein</fullName>
    </recommendedName>
</protein>
<sequence length="209" mass="21319">MVKLAGVEAHGMHLPELPPTELKTLLVAAVPAVLASLVALAHAHFKPVLQTLLGKLGPGWRQTLVGSLLLAALLAAFPLLRFSGHSDLHVIIEQTEHGAWWFLVAIAAGKVLATALSLASGWRGGEFFPLAFTGAAVGTACMAFVPGLDAGTAMVAGMAAATTVTLGKPLAVMLIVLLMVPAGALAPVAVAVLAGIATLRLSGYQPGHH</sequence>
<feature type="transmembrane region" description="Helical" evidence="5">
    <location>
        <begin position="127"/>
        <end position="148"/>
    </location>
</feature>
<proteinExistence type="predicted"/>
<dbReference type="EMBL" id="RQZG01000008">
    <property type="protein sequence ID" value="RRD04915.1"/>
    <property type="molecule type" value="Genomic_DNA"/>
</dbReference>
<dbReference type="InterPro" id="IPR001807">
    <property type="entry name" value="ClC"/>
</dbReference>
<evidence type="ECO:0008006" key="8">
    <source>
        <dbReference type="Google" id="ProtNLM"/>
    </source>
</evidence>
<evidence type="ECO:0000256" key="1">
    <source>
        <dbReference type="ARBA" id="ARBA00004141"/>
    </source>
</evidence>
<keyword evidence="3 5" id="KW-1133">Transmembrane helix</keyword>
<dbReference type="PANTHER" id="PTHR43427">
    <property type="entry name" value="CHLORIDE CHANNEL PROTEIN CLC-E"/>
    <property type="match status" value="1"/>
</dbReference>
<dbReference type="InterPro" id="IPR014743">
    <property type="entry name" value="Cl-channel_core"/>
</dbReference>
<dbReference type="InterPro" id="IPR050368">
    <property type="entry name" value="ClC-type_chloride_channel"/>
</dbReference>
<dbReference type="Proteomes" id="UP000280819">
    <property type="component" value="Unassembled WGS sequence"/>
</dbReference>
<dbReference type="Gene3D" id="1.10.3080.10">
    <property type="entry name" value="Clc chloride channel"/>
    <property type="match status" value="1"/>
</dbReference>
<dbReference type="PANTHER" id="PTHR43427:SF12">
    <property type="entry name" value="CHLORIDE TRANSPORTER"/>
    <property type="match status" value="1"/>
</dbReference>
<keyword evidence="2 5" id="KW-0812">Transmembrane</keyword>
<feature type="transmembrane region" description="Helical" evidence="5">
    <location>
        <begin position="100"/>
        <end position="120"/>
    </location>
</feature>
<feature type="transmembrane region" description="Helical" evidence="5">
    <location>
        <begin position="170"/>
        <end position="199"/>
    </location>
</feature>
<dbReference type="GO" id="GO:0016020">
    <property type="term" value="C:membrane"/>
    <property type="evidence" value="ECO:0007669"/>
    <property type="project" value="UniProtKB-SubCell"/>
</dbReference>
<dbReference type="SUPFAM" id="SSF81340">
    <property type="entry name" value="Clc chloride channel"/>
    <property type="match status" value="1"/>
</dbReference>